<organism evidence="1 2">
    <name type="scientific">Ophiocordyceps australis</name>
    <dbReference type="NCBI Taxonomy" id="1399860"/>
    <lineage>
        <taxon>Eukaryota</taxon>
        <taxon>Fungi</taxon>
        <taxon>Dikarya</taxon>
        <taxon>Ascomycota</taxon>
        <taxon>Pezizomycotina</taxon>
        <taxon>Sordariomycetes</taxon>
        <taxon>Hypocreomycetidae</taxon>
        <taxon>Hypocreales</taxon>
        <taxon>Ophiocordycipitaceae</taxon>
        <taxon>Ophiocordyceps</taxon>
    </lineage>
</organism>
<comment type="caution">
    <text evidence="1">The sequence shown here is derived from an EMBL/GenBank/DDBJ whole genome shotgun (WGS) entry which is preliminary data.</text>
</comment>
<dbReference type="Proteomes" id="UP000224854">
    <property type="component" value="Unassembled WGS sequence"/>
</dbReference>
<dbReference type="EMBL" id="NJEU01001649">
    <property type="protein sequence ID" value="PHH62686.1"/>
    <property type="molecule type" value="Genomic_DNA"/>
</dbReference>
<sequence length="97" mass="10880">MESTLYQIKGEDEDMCQGWKALKSWTAQADEIQRGPWKQPKAKVEVLWRDVRVSPSSASNRMQVAGCNLRVCPLPTWCSIKGLRLGEQGVKSCSPDV</sequence>
<gene>
    <name evidence="1" type="ORF">CDD82_1972</name>
</gene>
<keyword evidence="2" id="KW-1185">Reference proteome</keyword>
<proteinExistence type="predicted"/>
<dbReference type="AlphaFoldDB" id="A0A2C5Y4S8"/>
<protein>
    <submittedName>
        <fullName evidence="1">Uncharacterized protein</fullName>
    </submittedName>
</protein>
<reference evidence="1 2" key="1">
    <citation type="submission" date="2017-06" db="EMBL/GenBank/DDBJ databases">
        <title>Ant-infecting Ophiocordyceps genomes reveal a high diversity of potential behavioral manipulation genes and a possible major role for enterotoxins.</title>
        <authorList>
            <person name="De Bekker C."/>
            <person name="Evans H.C."/>
            <person name="Brachmann A."/>
            <person name="Hughes D.P."/>
        </authorList>
    </citation>
    <scope>NUCLEOTIDE SEQUENCE [LARGE SCALE GENOMIC DNA]</scope>
    <source>
        <strain evidence="1 2">1348a</strain>
    </source>
</reference>
<evidence type="ECO:0000313" key="1">
    <source>
        <dbReference type="EMBL" id="PHH62686.1"/>
    </source>
</evidence>
<evidence type="ECO:0000313" key="2">
    <source>
        <dbReference type="Proteomes" id="UP000224854"/>
    </source>
</evidence>
<accession>A0A2C5Y4S8</accession>
<name>A0A2C5Y4S8_9HYPO</name>